<protein>
    <submittedName>
        <fullName evidence="3">Uncharacterized protein</fullName>
    </submittedName>
</protein>
<feature type="compositionally biased region" description="Low complexity" evidence="1">
    <location>
        <begin position="31"/>
        <end position="70"/>
    </location>
</feature>
<keyword evidence="2" id="KW-0732">Signal</keyword>
<feature type="region of interest" description="Disordered" evidence="1">
    <location>
        <begin position="162"/>
        <end position="288"/>
    </location>
</feature>
<reference evidence="3 4" key="1">
    <citation type="submission" date="2022-10" db="EMBL/GenBank/DDBJ databases">
        <title>Roseococcus glaciei nov., sp. nov., isolated from glacier.</title>
        <authorList>
            <person name="Liu Q."/>
            <person name="Xin Y.-H."/>
        </authorList>
    </citation>
    <scope>NUCLEOTIDE SEQUENCE [LARGE SCALE GENOMIC DNA]</scope>
    <source>
        <strain evidence="3 4">MDT2-1-1</strain>
    </source>
</reference>
<feature type="compositionally biased region" description="Basic and acidic residues" evidence="1">
    <location>
        <begin position="72"/>
        <end position="88"/>
    </location>
</feature>
<dbReference type="EMBL" id="JAPFQI010000026">
    <property type="protein sequence ID" value="MCW8088104.1"/>
    <property type="molecule type" value="Genomic_DNA"/>
</dbReference>
<dbReference type="RefSeq" id="WP_301592306.1">
    <property type="nucleotide sequence ID" value="NZ_JAPFQI010000026.1"/>
</dbReference>
<dbReference type="Proteomes" id="UP001526430">
    <property type="component" value="Unassembled WGS sequence"/>
</dbReference>
<comment type="caution">
    <text evidence="3">The sequence shown here is derived from an EMBL/GenBank/DDBJ whole genome shotgun (WGS) entry which is preliminary data.</text>
</comment>
<gene>
    <name evidence="3" type="ORF">OF850_21125</name>
</gene>
<feature type="compositionally biased region" description="Polar residues" evidence="1">
    <location>
        <begin position="271"/>
        <end position="288"/>
    </location>
</feature>
<feature type="compositionally biased region" description="Polar residues" evidence="1">
    <location>
        <begin position="240"/>
        <end position="259"/>
    </location>
</feature>
<feature type="signal peptide" evidence="2">
    <location>
        <begin position="1"/>
        <end position="26"/>
    </location>
</feature>
<organism evidence="3 4">
    <name type="scientific">Sabulicella glaciei</name>
    <dbReference type="NCBI Taxonomy" id="2984948"/>
    <lineage>
        <taxon>Bacteria</taxon>
        <taxon>Pseudomonadati</taxon>
        <taxon>Pseudomonadota</taxon>
        <taxon>Alphaproteobacteria</taxon>
        <taxon>Acetobacterales</taxon>
        <taxon>Acetobacteraceae</taxon>
        <taxon>Sabulicella</taxon>
    </lineage>
</organism>
<feature type="region of interest" description="Disordered" evidence="1">
    <location>
        <begin position="31"/>
        <end position="88"/>
    </location>
</feature>
<proteinExistence type="predicted"/>
<evidence type="ECO:0000313" key="3">
    <source>
        <dbReference type="EMBL" id="MCW8088104.1"/>
    </source>
</evidence>
<feature type="chain" id="PRO_5045292321" evidence="2">
    <location>
        <begin position="27"/>
        <end position="288"/>
    </location>
</feature>
<keyword evidence="4" id="KW-1185">Reference proteome</keyword>
<feature type="compositionally biased region" description="Low complexity" evidence="1">
    <location>
        <begin position="164"/>
        <end position="205"/>
    </location>
</feature>
<accession>A0ABT3P2V0</accession>
<sequence length="288" mass="28531">MTIRTTHLPACAVLVAALALAPTVQAQQARTGDAAAPGTTMSTPSATAPSGTTTATTTPSATTTPAAPGARMGDEARTERRAEDGERRNEIVQFSALESGSNSFTEGQARSRMEDVGITNVGELRRDDRGFWVGRGTHGGSQTDVAMDFRGRIAVGTGIAAMSPAGSNNTAGTTAGTTNRSTTTGTGTTAPTASSTMAPSMSTGANDGRAAVGTTSAQPDGTPGNPPGTAATRALDRAAGTNTSGANPQNADGTANNPPGTAAGRALDRATGSNTTGANPQPGTTPTR</sequence>
<evidence type="ECO:0000313" key="4">
    <source>
        <dbReference type="Proteomes" id="UP001526430"/>
    </source>
</evidence>
<name>A0ABT3P2V0_9PROT</name>
<evidence type="ECO:0000256" key="2">
    <source>
        <dbReference type="SAM" id="SignalP"/>
    </source>
</evidence>
<evidence type="ECO:0000256" key="1">
    <source>
        <dbReference type="SAM" id="MobiDB-lite"/>
    </source>
</evidence>